<protein>
    <submittedName>
        <fullName evidence="2">Uncharacterized protein DUF2794</fullName>
    </submittedName>
</protein>
<evidence type="ECO:0000313" key="3">
    <source>
        <dbReference type="Proteomes" id="UP000248021"/>
    </source>
</evidence>
<dbReference type="OrthoDB" id="7159482at2"/>
<evidence type="ECO:0000313" key="2">
    <source>
        <dbReference type="EMBL" id="PXW58731.1"/>
    </source>
</evidence>
<dbReference type="Proteomes" id="UP000248021">
    <property type="component" value="Unassembled WGS sequence"/>
</dbReference>
<accession>A0A2V3U693</accession>
<dbReference type="EMBL" id="QJJK01000005">
    <property type="protein sequence ID" value="PXW58731.1"/>
    <property type="molecule type" value="Genomic_DNA"/>
</dbReference>
<evidence type="ECO:0000256" key="1">
    <source>
        <dbReference type="SAM" id="MobiDB-lite"/>
    </source>
</evidence>
<name>A0A2V3U693_9HYPH</name>
<gene>
    <name evidence="2" type="ORF">C7450_10578</name>
</gene>
<dbReference type="Pfam" id="PF10984">
    <property type="entry name" value="DUF2794"/>
    <property type="match status" value="1"/>
</dbReference>
<dbReference type="InterPro" id="IPR021252">
    <property type="entry name" value="DUF2794"/>
</dbReference>
<keyword evidence="3" id="KW-1185">Reference proteome</keyword>
<reference evidence="2 3" key="1">
    <citation type="submission" date="2018-05" db="EMBL/GenBank/DDBJ databases">
        <title>Genomic Encyclopedia of Type Strains, Phase IV (KMG-IV): sequencing the most valuable type-strain genomes for metagenomic binning, comparative biology and taxonomic classification.</title>
        <authorList>
            <person name="Goeker M."/>
        </authorList>
    </citation>
    <scope>NUCLEOTIDE SEQUENCE [LARGE SCALE GENOMIC DNA]</scope>
    <source>
        <strain evidence="2 3">DSM 6462</strain>
    </source>
</reference>
<feature type="region of interest" description="Disordered" evidence="1">
    <location>
        <begin position="31"/>
        <end position="66"/>
    </location>
</feature>
<comment type="caution">
    <text evidence="2">The sequence shown here is derived from an EMBL/GenBank/DDBJ whole genome shotgun (WGS) entry which is preliminary data.</text>
</comment>
<proteinExistence type="predicted"/>
<sequence length="166" mass="18109">MSEEGSSDIEPDLSAPPAYRIEEVAIAAAAGNGPSSSRLSSRSVLPFAAQSRPSPTELPPAGSQPSALPVVSFNRLELREILNLYGRKVAAGEWRDYAIDCLKDRAVFSVFRRTSEVPMYRIEKDLRLARRQGAYSVITASGLILKRGHDLARVISVLDRSLRVVG</sequence>
<organism evidence="2 3">
    <name type="scientific">Chelatococcus asaccharovorans</name>
    <dbReference type="NCBI Taxonomy" id="28210"/>
    <lineage>
        <taxon>Bacteria</taxon>
        <taxon>Pseudomonadati</taxon>
        <taxon>Pseudomonadota</taxon>
        <taxon>Alphaproteobacteria</taxon>
        <taxon>Hyphomicrobiales</taxon>
        <taxon>Chelatococcaceae</taxon>
        <taxon>Chelatococcus</taxon>
    </lineage>
</organism>
<dbReference type="AlphaFoldDB" id="A0A2V3U693"/>